<proteinExistence type="predicted"/>
<keyword evidence="1" id="KW-0812">Transmembrane</keyword>
<comment type="caution">
    <text evidence="2">The sequence shown here is derived from an EMBL/GenBank/DDBJ whole genome shotgun (WGS) entry which is preliminary data.</text>
</comment>
<name>A0A437RH89_9BURK</name>
<feature type="transmembrane region" description="Helical" evidence="1">
    <location>
        <begin position="276"/>
        <end position="296"/>
    </location>
</feature>
<dbReference type="Proteomes" id="UP000285575">
    <property type="component" value="Unassembled WGS sequence"/>
</dbReference>
<dbReference type="OrthoDB" id="8903324at2"/>
<feature type="transmembrane region" description="Helical" evidence="1">
    <location>
        <begin position="129"/>
        <end position="151"/>
    </location>
</feature>
<feature type="transmembrane region" description="Helical" evidence="1">
    <location>
        <begin position="61"/>
        <end position="89"/>
    </location>
</feature>
<protein>
    <submittedName>
        <fullName evidence="2">Uncharacterized protein</fullName>
    </submittedName>
</protein>
<feature type="transmembrane region" description="Helical" evidence="1">
    <location>
        <begin position="20"/>
        <end position="41"/>
    </location>
</feature>
<keyword evidence="3" id="KW-1185">Reference proteome</keyword>
<gene>
    <name evidence="2" type="ORF">EOE66_09660</name>
</gene>
<dbReference type="RefSeq" id="WP_128228488.1">
    <property type="nucleotide sequence ID" value="NZ_SACR01000003.1"/>
</dbReference>
<reference evidence="2 3" key="1">
    <citation type="submission" date="2019-01" db="EMBL/GenBank/DDBJ databases">
        <authorList>
            <person name="Chen W.-M."/>
        </authorList>
    </citation>
    <scope>NUCLEOTIDE SEQUENCE [LARGE SCALE GENOMIC DNA]</scope>
    <source>
        <strain evidence="2 3">KYPY4</strain>
    </source>
</reference>
<keyword evidence="1" id="KW-0472">Membrane</keyword>
<evidence type="ECO:0000256" key="1">
    <source>
        <dbReference type="SAM" id="Phobius"/>
    </source>
</evidence>
<evidence type="ECO:0000313" key="2">
    <source>
        <dbReference type="EMBL" id="RVU46122.1"/>
    </source>
</evidence>
<organism evidence="2 3">
    <name type="scientific">Rubrivivax rivuli</name>
    <dbReference type="NCBI Taxonomy" id="1862385"/>
    <lineage>
        <taxon>Bacteria</taxon>
        <taxon>Pseudomonadati</taxon>
        <taxon>Pseudomonadota</taxon>
        <taxon>Betaproteobacteria</taxon>
        <taxon>Burkholderiales</taxon>
        <taxon>Sphaerotilaceae</taxon>
        <taxon>Rubrivivax</taxon>
    </lineage>
</organism>
<dbReference type="EMBL" id="SACR01000003">
    <property type="protein sequence ID" value="RVU46122.1"/>
    <property type="molecule type" value="Genomic_DNA"/>
</dbReference>
<dbReference type="AlphaFoldDB" id="A0A437RH89"/>
<evidence type="ECO:0000313" key="3">
    <source>
        <dbReference type="Proteomes" id="UP000285575"/>
    </source>
</evidence>
<sequence>MNKFLPLLRREWLQYRFGWALMVGVPLGIALLLLSFGQIQLGSDEASQVNDKLRPLQLASMLSVASIAGSAAVLFIIACFSSVIIVAGMARRDHSDRSVEFWLSLPATHSASLAAPLVVHLLLVPAAALLAGLAGGVLLSMVLVARVVGIADWFALPWMDVLPAIAALTTRLLAGLPMAVLWLSPLILLVVLLSAWFRSWSWVILGVGIGLGSQLLNRLFGQPFLSDITVGLLRGARGALVHAGQGFQMGPGEGSQGLQQLPAWALQDYLAALRDLPSPLLFGGLVFAAGCFYLLVRWRERGAGAAG</sequence>
<feature type="transmembrane region" description="Helical" evidence="1">
    <location>
        <begin position="172"/>
        <end position="197"/>
    </location>
</feature>
<feature type="transmembrane region" description="Helical" evidence="1">
    <location>
        <begin position="101"/>
        <end position="123"/>
    </location>
</feature>
<accession>A0A437RH89</accession>
<keyword evidence="1" id="KW-1133">Transmembrane helix</keyword>